<accession>A0A285T7E4</accession>
<evidence type="ECO:0000313" key="7">
    <source>
        <dbReference type="Proteomes" id="UP000219111"/>
    </source>
</evidence>
<evidence type="ECO:0000256" key="2">
    <source>
        <dbReference type="ARBA" id="ARBA00022747"/>
    </source>
</evidence>
<evidence type="ECO:0000313" key="6">
    <source>
        <dbReference type="EMBL" id="SOC17347.1"/>
    </source>
</evidence>
<dbReference type="GO" id="GO:0003677">
    <property type="term" value="F:DNA binding"/>
    <property type="evidence" value="ECO:0007669"/>
    <property type="project" value="UniProtKB-KW"/>
</dbReference>
<dbReference type="AlphaFoldDB" id="A0A285T7E4"/>
<keyword evidence="4" id="KW-0175">Coiled coil</keyword>
<dbReference type="InterPro" id="IPR052021">
    <property type="entry name" value="Type-I_RS_S_subunit"/>
</dbReference>
<sequence length="409" mass="45678">MREGWIRIPFGSVVTIASGQVDPKKKPFADMISVGPDNLLSGGGMDKEGLHTARELGQISGKYAFDDTSILYSKIRPNLNKVALPDFSGICSADMYPLWPSDEQRADRRFIYFTLSSARFVSDATSRSFRTGLPKINRPDLEEIEILLPPLPEQRKIAEILRTWDEALEKLAALRAAKQDRFTGLTQQITGRGGVFPQRWPLKALSEVSNPVRRKSAGDNHPVMTISAKSGFLMQSDKFARDMAGQSVERYTLLHEGEFAYNKGNSKTAPYGCVYRLDRPTALVPFVYFCFALKPGLDPEFYEHLFAAGALNHNLSRLINSGVRNDGLLNLYSEDFFSCRVPVPPLEEQRRIARTLTAAKQELALLDAEIEALTRQKRGLMQKLLTGEWRVTLDPSEPPAATEEADHAG</sequence>
<dbReference type="PANTHER" id="PTHR30408:SF12">
    <property type="entry name" value="TYPE I RESTRICTION ENZYME MJAVIII SPECIFICITY SUBUNIT"/>
    <property type="match status" value="1"/>
</dbReference>
<dbReference type="RefSeq" id="WP_176518667.1">
    <property type="nucleotide sequence ID" value="NZ_OBMT01000015.1"/>
</dbReference>
<reference evidence="7" key="1">
    <citation type="submission" date="2017-08" db="EMBL/GenBank/DDBJ databases">
        <authorList>
            <person name="Varghese N."/>
            <person name="Submissions S."/>
        </authorList>
    </citation>
    <scope>NUCLEOTIDE SEQUENCE [LARGE SCALE GENOMIC DNA]</scope>
    <source>
        <strain evidence="7">JA276</strain>
    </source>
</reference>
<dbReference type="EMBL" id="OBMT01000015">
    <property type="protein sequence ID" value="SOC17347.1"/>
    <property type="molecule type" value="Genomic_DNA"/>
</dbReference>
<evidence type="ECO:0000256" key="1">
    <source>
        <dbReference type="ARBA" id="ARBA00010923"/>
    </source>
</evidence>
<keyword evidence="2" id="KW-0680">Restriction system</keyword>
<evidence type="ECO:0000259" key="5">
    <source>
        <dbReference type="Pfam" id="PF01420"/>
    </source>
</evidence>
<evidence type="ECO:0000256" key="3">
    <source>
        <dbReference type="ARBA" id="ARBA00023125"/>
    </source>
</evidence>
<dbReference type="PANTHER" id="PTHR30408">
    <property type="entry name" value="TYPE-1 RESTRICTION ENZYME ECOKI SPECIFICITY PROTEIN"/>
    <property type="match status" value="1"/>
</dbReference>
<dbReference type="SUPFAM" id="SSF116734">
    <property type="entry name" value="DNA methylase specificity domain"/>
    <property type="match status" value="2"/>
</dbReference>
<gene>
    <name evidence="6" type="ORF">SAMN05877831_11590</name>
</gene>
<dbReference type="InterPro" id="IPR000055">
    <property type="entry name" value="Restrct_endonuc_typeI_TRD"/>
</dbReference>
<feature type="coiled-coil region" evidence="4">
    <location>
        <begin position="356"/>
        <end position="383"/>
    </location>
</feature>
<keyword evidence="7" id="KW-1185">Reference proteome</keyword>
<name>A0A285T7E4_9RHOB</name>
<keyword evidence="3" id="KW-0238">DNA-binding</keyword>
<organism evidence="6 7">
    <name type="scientific">Rhodobacter maris</name>
    <dbReference type="NCBI Taxonomy" id="446682"/>
    <lineage>
        <taxon>Bacteria</taxon>
        <taxon>Pseudomonadati</taxon>
        <taxon>Pseudomonadota</taxon>
        <taxon>Alphaproteobacteria</taxon>
        <taxon>Rhodobacterales</taxon>
        <taxon>Rhodobacter group</taxon>
        <taxon>Rhodobacter</taxon>
    </lineage>
</organism>
<dbReference type="GO" id="GO:0009307">
    <property type="term" value="P:DNA restriction-modification system"/>
    <property type="evidence" value="ECO:0007669"/>
    <property type="project" value="UniProtKB-KW"/>
</dbReference>
<dbReference type="CDD" id="cd16961">
    <property type="entry name" value="RMtype1_S_TRD-CR_like"/>
    <property type="match status" value="1"/>
</dbReference>
<evidence type="ECO:0000256" key="4">
    <source>
        <dbReference type="SAM" id="Coils"/>
    </source>
</evidence>
<protein>
    <submittedName>
        <fullName evidence="6">Type I restriction enzyme S subunit</fullName>
    </submittedName>
</protein>
<feature type="domain" description="Type I restriction modification DNA specificity" evidence="5">
    <location>
        <begin position="40"/>
        <end position="170"/>
    </location>
</feature>
<comment type="similarity">
    <text evidence="1">Belongs to the type-I restriction system S methylase family.</text>
</comment>
<dbReference type="Gene3D" id="3.90.220.20">
    <property type="entry name" value="DNA methylase specificity domains"/>
    <property type="match status" value="2"/>
</dbReference>
<dbReference type="Pfam" id="PF01420">
    <property type="entry name" value="Methylase_S"/>
    <property type="match status" value="1"/>
</dbReference>
<proteinExistence type="inferred from homology"/>
<dbReference type="InterPro" id="IPR044946">
    <property type="entry name" value="Restrct_endonuc_typeI_TRD_sf"/>
</dbReference>
<dbReference type="Proteomes" id="UP000219111">
    <property type="component" value="Unassembled WGS sequence"/>
</dbReference>